<feature type="compositionally biased region" description="Polar residues" evidence="9">
    <location>
        <begin position="1840"/>
        <end position="1857"/>
    </location>
</feature>
<evidence type="ECO:0000256" key="5">
    <source>
        <dbReference type="ARBA" id="ARBA00022806"/>
    </source>
</evidence>
<dbReference type="GO" id="GO:0006369">
    <property type="term" value="P:termination of RNA polymerase II transcription"/>
    <property type="evidence" value="ECO:0007669"/>
    <property type="project" value="TreeGrafter"/>
</dbReference>
<dbReference type="CDD" id="cd18042">
    <property type="entry name" value="DEXXQc_SETX"/>
    <property type="match status" value="1"/>
</dbReference>
<dbReference type="PANTHER" id="PTHR10887:SF495">
    <property type="entry name" value="HELICASE SENATAXIN ISOFORM X1-RELATED"/>
    <property type="match status" value="1"/>
</dbReference>
<evidence type="ECO:0000313" key="11">
    <source>
        <dbReference type="EMBL" id="KAF2810293.1"/>
    </source>
</evidence>
<dbReference type="Pfam" id="PF13086">
    <property type="entry name" value="AAA_11"/>
    <property type="match status" value="1"/>
</dbReference>
<keyword evidence="4 8" id="KW-0378">Hydrolase</keyword>
<dbReference type="Pfam" id="PF13087">
    <property type="entry name" value="AAA_12"/>
    <property type="match status" value="1"/>
</dbReference>
<evidence type="ECO:0000256" key="3">
    <source>
        <dbReference type="ARBA" id="ARBA00022741"/>
    </source>
</evidence>
<evidence type="ECO:0000256" key="1">
    <source>
        <dbReference type="ARBA" id="ARBA00004123"/>
    </source>
</evidence>
<dbReference type="Proteomes" id="UP000504636">
    <property type="component" value="Unplaced"/>
</dbReference>
<keyword evidence="12" id="KW-1185">Reference proteome</keyword>
<accession>A0A6A6YNY9</accession>
<dbReference type="InterPro" id="IPR056474">
    <property type="entry name" value="SEN1_barrel"/>
</dbReference>
<dbReference type="Pfam" id="PF12726">
    <property type="entry name" value="SEN1_N"/>
    <property type="match status" value="1"/>
</dbReference>
<evidence type="ECO:0000256" key="9">
    <source>
        <dbReference type="SAM" id="MobiDB-lite"/>
    </source>
</evidence>
<dbReference type="GO" id="GO:0005524">
    <property type="term" value="F:ATP binding"/>
    <property type="evidence" value="ECO:0007669"/>
    <property type="project" value="UniProtKB-UniRule"/>
</dbReference>
<dbReference type="SUPFAM" id="SSF52540">
    <property type="entry name" value="P-loop containing nucleoside triphosphate hydrolases"/>
    <property type="match status" value="1"/>
</dbReference>
<organism evidence="11">
    <name type="scientific">Mytilinidion resinicola</name>
    <dbReference type="NCBI Taxonomy" id="574789"/>
    <lineage>
        <taxon>Eukaryota</taxon>
        <taxon>Fungi</taxon>
        <taxon>Dikarya</taxon>
        <taxon>Ascomycota</taxon>
        <taxon>Pezizomycotina</taxon>
        <taxon>Dothideomycetes</taxon>
        <taxon>Pleosporomycetidae</taxon>
        <taxon>Mytilinidiales</taxon>
        <taxon>Mytilinidiaceae</taxon>
        <taxon>Mytilinidion</taxon>
    </lineage>
</organism>
<evidence type="ECO:0000256" key="6">
    <source>
        <dbReference type="ARBA" id="ARBA00022840"/>
    </source>
</evidence>
<keyword evidence="5 8" id="KW-0347">Helicase</keyword>
<feature type="compositionally biased region" description="Polar residues" evidence="9">
    <location>
        <begin position="1875"/>
        <end position="1886"/>
    </location>
</feature>
<dbReference type="InterPro" id="IPR041679">
    <property type="entry name" value="DNA2/NAM7-like_C"/>
</dbReference>
<feature type="region of interest" description="Disordered" evidence="9">
    <location>
        <begin position="1821"/>
        <end position="1886"/>
    </location>
</feature>
<evidence type="ECO:0000256" key="2">
    <source>
        <dbReference type="ARBA" id="ARBA00007913"/>
    </source>
</evidence>
<evidence type="ECO:0000256" key="4">
    <source>
        <dbReference type="ARBA" id="ARBA00022801"/>
    </source>
</evidence>
<feature type="compositionally biased region" description="Polar residues" evidence="9">
    <location>
        <begin position="1821"/>
        <end position="1833"/>
    </location>
</feature>
<keyword evidence="7" id="KW-0539">Nucleus</keyword>
<evidence type="ECO:0000256" key="8">
    <source>
        <dbReference type="PROSITE-ProRule" id="PRU00560"/>
    </source>
</evidence>
<feature type="compositionally biased region" description="Basic and acidic residues" evidence="9">
    <location>
        <begin position="1993"/>
        <end position="2004"/>
    </location>
</feature>
<reference evidence="13" key="3">
    <citation type="submission" date="2025-04" db="UniProtKB">
        <authorList>
            <consortium name="RefSeq"/>
        </authorList>
    </citation>
    <scope>IDENTIFICATION</scope>
    <source>
        <strain evidence="13">CBS 304.34</strain>
    </source>
</reference>
<protein>
    <recommendedName>
        <fullName evidence="10">UvrD-like helicase ATP-binding domain-containing protein</fullName>
    </recommendedName>
</protein>
<dbReference type="GeneID" id="54468253"/>
<dbReference type="InterPro" id="IPR014016">
    <property type="entry name" value="UvrD-like_ATP-bd"/>
</dbReference>
<evidence type="ECO:0000313" key="12">
    <source>
        <dbReference type="Proteomes" id="UP000504636"/>
    </source>
</evidence>
<feature type="binding site" evidence="8">
    <location>
        <begin position="1316"/>
        <end position="1323"/>
    </location>
    <ligand>
        <name>ATP</name>
        <dbReference type="ChEBI" id="CHEBI:30616"/>
    </ligand>
</feature>
<dbReference type="InterPro" id="IPR027417">
    <property type="entry name" value="P-loop_NTPase"/>
</dbReference>
<feature type="region of interest" description="Disordered" evidence="9">
    <location>
        <begin position="942"/>
        <end position="965"/>
    </location>
</feature>
<dbReference type="Gene3D" id="3.40.50.300">
    <property type="entry name" value="P-loop containing nucleotide triphosphate hydrolases"/>
    <property type="match status" value="2"/>
</dbReference>
<sequence length="2010" mass="225068">MAEIIDKIEQIKRFPADLHLFCPRNARDEAGVYYEEDIAGSKQNFDEAERVRRTAKIKKAEERKWLVLDALQILAFNGPDAEPYHEEIQKRLRDQLTNCDVCVRIFHKSRGELKFRLAERFEDDDVESFLEKLDQISIQRIVQGLETAKSSLLRAEPDKRGIDVLTNKGIYAFFETLSCAAMLENDELLEKHFDKPFELVQTKRRVRLNTYVPAMTRFLFTANTVRQDWALFSWTKLKRVLTRTEFDWAVSRYLQDAMGRVQMNALEIDLVPAFWTGARFIVARLDKDLITHGLRALEYKFYTLCLDHLSLDSSHFNDLQHTIELLLQKSPADFWDAMGAISEVVVVEQIFGSPALRKILMGFTGDDMSGLEELEESFSWVMPLLDSIKPSNIAPVCRALAHQFFGRLQGEKFSWACRASCFKLGLEVLDYTLRKLCNPSAPFVGQVIVADVFEMLATHIDKIISGIKQVEGVKAPSGEVRLGLSVIQHAFNLECISLENEREAIINKQPAPTGPSKATPIWKAIIKAIDVENMDLAIRLLIGGKSLVGLEKFFRRQKEGQVQVLSSALRHFNNRFDDASETITAAVERLSEFDPEKLDGLFENPVSASAVIPTIFSSQPDTREATLELLKIVSSMDERRDAIKHLLLAFFTNSITSFATSLRRIFRKRVFAPASSMLKACRDIIEVLCNDQDGILRSRKLSESEARITTTLWENMWLAVAIIFRTTEDWSNMGYNKEEMKEFCRDTMQFADQLFGQCSIFASALRSAKPSSKDDSHRFNPEKELLEHPAKTVKSIAKWLRLRDDWLSTISVSLISKLLTRLKKVSIEVDDPAVLYVESVLDGSTRAKLSDISKAELEQAFETYIGRSTKKTEEAMIVQKQAQLSSWLTTGLTKPESKPRSINEEHARLIADSTRGAEAFKARQASKTAATLKAAEKKAASKAAEQSEFKRKREAEKEAKKKRDALAVAQAKKNIRGYSDHTAEAGSGLDGIGVLGKDHAAKGEGMMVSSDESDSDDSLDAELFGLGDKKKKKKKAAGDTATKTNITTVPVPQGPVKKRRVIRSIKDMRARLAPDLTPLHKVILAWDYYHDGHYPPKSRPDMYSEVPNSFRTPVDYQRTFEPLLTLEAWQGFVKTREENNIKMYEIKVVARSSVDMFQEVSSTMTHMDNKDLNLSEGDIVLLHRSIVSTGNQDMTESAKDPHCLARVFRITRKKEHLEVVYRVMPGNPLQNALVPKGTVFGAKLQSITPLEREYGALLGLEYYDLCDEIIKAKPSPLLKYSDKTLEPLITNYNVNKAQAKAIKSAIDNDAFTLIQGPPGSGKTKTIVAIVGAILTDSLRQQGTTIPLPKVSGGYGQRAPETAPKKLMVCAPSNAAVDELVMRFKDGIKTLSGQTRKVNIVRLGRSDAINANVVDVTLEALVNKKLNLNSSNGTNDREKTQKLFQEHQAISEQLRQVREQLDAGLAKGDDAVKLKDDFNALRRRKTQLGTQIDNTKDNEKLEFREKELNRRRAQQQILDCADIICATLSGSGHDMFQNLNIEFETVVVDEAAQCVEMSALIPLKYGCAKCILVGDPKQLPPTVFSAEAKRFQYEQSLFVRMQGNHQDDVHLLDTQYRMHPEISLFPSQTFYDGRLLDGDNMAGLRQRPWHSSSLLAPYRFFDVQGQHQSASSGHSIFNIAEIDVAMQLFNRLTKDFKNYDFAGKIGIITPYKSQLRELKNRFARKYGEGIFDTIEFNTTDAYQGRESEIIIFSCVRASPKGSVGFLQDIRRMNVGLTRAKSSLWVLGNAQNLSRGEFWNKLLNDARARDRYTQGNLTAMLQKPSSSFPAKNSAVNAGAYGQPSTPMNASTGPSRNASYGGQVKQETRAAGYPSYGQEHSVSRQPSSGSVLGLTAEAVKKDVAMKLDFSDDDDVDMKDISSADGNASSKGSRRSTPRPHSGGARNGPKKEAVPAVPAPSALTKAGDDSRRQQATGGQPNPAPPPRPRIAAPKRKREVDPFIKVDRTKKPRPG</sequence>
<dbReference type="FunFam" id="3.40.50.300:FF:001152">
    <property type="entry name" value="tRNA-splicing endonuclease, putative"/>
    <property type="match status" value="1"/>
</dbReference>
<dbReference type="CDD" id="cd18808">
    <property type="entry name" value="SF1_C_Upf1"/>
    <property type="match status" value="1"/>
</dbReference>
<dbReference type="InterPro" id="IPR047187">
    <property type="entry name" value="SF1_C_Upf1"/>
</dbReference>
<name>A0A6A6YNY9_9PEZI</name>
<dbReference type="OrthoDB" id="6513042at2759"/>
<evidence type="ECO:0000256" key="7">
    <source>
        <dbReference type="ARBA" id="ARBA00023242"/>
    </source>
</evidence>
<reference evidence="13" key="2">
    <citation type="submission" date="2020-04" db="EMBL/GenBank/DDBJ databases">
        <authorList>
            <consortium name="NCBI Genome Project"/>
        </authorList>
    </citation>
    <scope>NUCLEOTIDE SEQUENCE</scope>
    <source>
        <strain evidence="13">CBS 304.34</strain>
    </source>
</reference>
<dbReference type="FunFam" id="3.40.50.300:FF:000326">
    <property type="entry name" value="P-loop containing nucleoside triphosphate hydrolase"/>
    <property type="match status" value="1"/>
</dbReference>
<dbReference type="InterPro" id="IPR045055">
    <property type="entry name" value="DNA2/NAM7-like"/>
</dbReference>
<dbReference type="InterPro" id="IPR041677">
    <property type="entry name" value="DNA2/NAM7_AAA_11"/>
</dbReference>
<evidence type="ECO:0000259" key="10">
    <source>
        <dbReference type="PROSITE" id="PS51198"/>
    </source>
</evidence>
<dbReference type="GO" id="GO:0004386">
    <property type="term" value="F:helicase activity"/>
    <property type="evidence" value="ECO:0007669"/>
    <property type="project" value="UniProtKB-UniRule"/>
</dbReference>
<dbReference type="EMBL" id="MU003700">
    <property type="protein sequence ID" value="KAF2810293.1"/>
    <property type="molecule type" value="Genomic_DNA"/>
</dbReference>
<keyword evidence="6 8" id="KW-0067">ATP-binding</keyword>
<dbReference type="GO" id="GO:0005694">
    <property type="term" value="C:chromosome"/>
    <property type="evidence" value="ECO:0007669"/>
    <property type="project" value="UniProtKB-ARBA"/>
</dbReference>
<dbReference type="PROSITE" id="PS51198">
    <property type="entry name" value="UVRD_HELICASE_ATP_BIND"/>
    <property type="match status" value="1"/>
</dbReference>
<keyword evidence="3 8" id="KW-0547">Nucleotide-binding</keyword>
<dbReference type="PANTHER" id="PTHR10887">
    <property type="entry name" value="DNA2/NAM7 HELICASE FAMILY"/>
    <property type="match status" value="1"/>
</dbReference>
<dbReference type="GO" id="GO:0001147">
    <property type="term" value="F:transcription termination site sequence-specific DNA binding"/>
    <property type="evidence" value="ECO:0007669"/>
    <property type="project" value="TreeGrafter"/>
</dbReference>
<evidence type="ECO:0000313" key="13">
    <source>
        <dbReference type="RefSeq" id="XP_033577257.1"/>
    </source>
</evidence>
<dbReference type="InterPro" id="IPR024481">
    <property type="entry name" value="Helicase_Sen1_N"/>
</dbReference>
<feature type="region of interest" description="Disordered" evidence="9">
    <location>
        <begin position="1909"/>
        <end position="2010"/>
    </location>
</feature>
<dbReference type="RefSeq" id="XP_033577257.1">
    <property type="nucleotide sequence ID" value="XM_033727360.1"/>
</dbReference>
<comment type="subcellular location">
    <subcellularLocation>
        <location evidence="1">Nucleus</location>
    </subcellularLocation>
</comment>
<comment type="similarity">
    <text evidence="2">Belongs to the DNA2/NAM7 helicase family.</text>
</comment>
<dbReference type="GO" id="GO:0016787">
    <property type="term" value="F:hydrolase activity"/>
    <property type="evidence" value="ECO:0007669"/>
    <property type="project" value="UniProtKB-UniRule"/>
</dbReference>
<reference evidence="11 13" key="1">
    <citation type="journal article" date="2020" name="Stud. Mycol.">
        <title>101 Dothideomycetes genomes: a test case for predicting lifestyles and emergence of pathogens.</title>
        <authorList>
            <person name="Haridas S."/>
            <person name="Albert R."/>
            <person name="Binder M."/>
            <person name="Bloem J."/>
            <person name="Labutti K."/>
            <person name="Salamov A."/>
            <person name="Andreopoulos B."/>
            <person name="Baker S."/>
            <person name="Barry K."/>
            <person name="Bills G."/>
            <person name="Bluhm B."/>
            <person name="Cannon C."/>
            <person name="Castanera R."/>
            <person name="Culley D."/>
            <person name="Daum C."/>
            <person name="Ezra D."/>
            <person name="Gonzalez J."/>
            <person name="Henrissat B."/>
            <person name="Kuo A."/>
            <person name="Liang C."/>
            <person name="Lipzen A."/>
            <person name="Lutzoni F."/>
            <person name="Magnuson J."/>
            <person name="Mondo S."/>
            <person name="Nolan M."/>
            <person name="Ohm R."/>
            <person name="Pangilinan J."/>
            <person name="Park H.-J."/>
            <person name="Ramirez L."/>
            <person name="Alfaro M."/>
            <person name="Sun H."/>
            <person name="Tritt A."/>
            <person name="Yoshinaga Y."/>
            <person name="Zwiers L.-H."/>
            <person name="Turgeon B."/>
            <person name="Goodwin S."/>
            <person name="Spatafora J."/>
            <person name="Crous P."/>
            <person name="Grigoriev I."/>
        </authorList>
    </citation>
    <scope>NUCLEOTIDE SEQUENCE</scope>
    <source>
        <strain evidence="11 13">CBS 304.34</strain>
    </source>
</reference>
<dbReference type="GO" id="GO:0016604">
    <property type="term" value="C:nuclear body"/>
    <property type="evidence" value="ECO:0007669"/>
    <property type="project" value="TreeGrafter"/>
</dbReference>
<proteinExistence type="inferred from homology"/>
<dbReference type="Pfam" id="PF23576">
    <property type="entry name" value="SEN1_barrel"/>
    <property type="match status" value="1"/>
</dbReference>
<gene>
    <name evidence="11 13" type="ORF">BDZ99DRAFT_563167</name>
</gene>
<feature type="domain" description="UvrD-like helicase ATP-binding" evidence="10">
    <location>
        <begin position="1295"/>
        <end position="1618"/>
    </location>
</feature>